<evidence type="ECO:0000256" key="2">
    <source>
        <dbReference type="ARBA" id="ARBA00022729"/>
    </source>
</evidence>
<dbReference type="Pfam" id="PF13855">
    <property type="entry name" value="LRR_8"/>
    <property type="match status" value="2"/>
</dbReference>
<accession>A0AAE1TPD2</accession>
<feature type="domain" description="LRRCT" evidence="5">
    <location>
        <begin position="350"/>
        <end position="400"/>
    </location>
</feature>
<dbReference type="InterPro" id="IPR051295">
    <property type="entry name" value="LGI_related"/>
</dbReference>
<protein>
    <recommendedName>
        <fullName evidence="5">LRRCT domain-containing protein</fullName>
    </recommendedName>
</protein>
<keyword evidence="2 4" id="KW-0732">Signal</keyword>
<gene>
    <name evidence="6" type="ORF">Pmani_034751</name>
</gene>
<dbReference type="PROSITE" id="PS51450">
    <property type="entry name" value="LRR"/>
    <property type="match status" value="1"/>
</dbReference>
<dbReference type="Proteomes" id="UP001292094">
    <property type="component" value="Unassembled WGS sequence"/>
</dbReference>
<organism evidence="6 7">
    <name type="scientific">Petrolisthes manimaculis</name>
    <dbReference type="NCBI Taxonomy" id="1843537"/>
    <lineage>
        <taxon>Eukaryota</taxon>
        <taxon>Metazoa</taxon>
        <taxon>Ecdysozoa</taxon>
        <taxon>Arthropoda</taxon>
        <taxon>Crustacea</taxon>
        <taxon>Multicrustacea</taxon>
        <taxon>Malacostraca</taxon>
        <taxon>Eumalacostraca</taxon>
        <taxon>Eucarida</taxon>
        <taxon>Decapoda</taxon>
        <taxon>Pleocyemata</taxon>
        <taxon>Anomura</taxon>
        <taxon>Galatheoidea</taxon>
        <taxon>Porcellanidae</taxon>
        <taxon>Petrolisthes</taxon>
    </lineage>
</organism>
<dbReference type="AlphaFoldDB" id="A0AAE1TPD2"/>
<feature type="chain" id="PRO_5042247247" description="LRRCT domain-containing protein" evidence="4">
    <location>
        <begin position="31"/>
        <end position="413"/>
    </location>
</feature>
<dbReference type="EMBL" id="JAWZYT010004813">
    <property type="protein sequence ID" value="KAK4292491.1"/>
    <property type="molecule type" value="Genomic_DNA"/>
</dbReference>
<evidence type="ECO:0000256" key="4">
    <source>
        <dbReference type="SAM" id="SignalP"/>
    </source>
</evidence>
<dbReference type="SMART" id="SM00369">
    <property type="entry name" value="LRR_TYP"/>
    <property type="match status" value="7"/>
</dbReference>
<dbReference type="InterPro" id="IPR032675">
    <property type="entry name" value="LRR_dom_sf"/>
</dbReference>
<keyword evidence="7" id="KW-1185">Reference proteome</keyword>
<comment type="caution">
    <text evidence="6">The sequence shown here is derived from an EMBL/GenBank/DDBJ whole genome shotgun (WGS) entry which is preliminary data.</text>
</comment>
<dbReference type="SMART" id="SM00082">
    <property type="entry name" value="LRRCT"/>
    <property type="match status" value="1"/>
</dbReference>
<proteinExistence type="predicted"/>
<dbReference type="InterPro" id="IPR000483">
    <property type="entry name" value="Cys-rich_flank_reg_C"/>
</dbReference>
<keyword evidence="3" id="KW-0677">Repeat</keyword>
<evidence type="ECO:0000259" key="5">
    <source>
        <dbReference type="SMART" id="SM00082"/>
    </source>
</evidence>
<dbReference type="SUPFAM" id="SSF52058">
    <property type="entry name" value="L domain-like"/>
    <property type="match status" value="1"/>
</dbReference>
<dbReference type="InterPro" id="IPR001611">
    <property type="entry name" value="Leu-rich_rpt"/>
</dbReference>
<sequence>MPSLLRPSLLPLLLLLLLFLLSSICVPVRGYGDEGELCGLNGCQAIDLAKRHTDLTMAKMMHTIKPEALEEVFQNMAKLEMLVREVQDLQRDTKSLFQPGPVFLYPGDPFVSCWRLELLDHVPRKQQIPGDTRSLDLSMNRLKFLHKDSFHRLNELVELRALLRTPSKNFTSFTCSPGLQRYTETDEDIFFDLESLEDLDLSYNKVKINSIPTGAFRDLANLTFLELTGNRITQISFKDFLPLTKLRSLFLGQNLIVEIKNKTFVGTPHLEKLYLFSNKIVNIELAAFSGLNNLSWLLLNNNLLKRLPSTIFRRTPRLLRLQIDSNKFMRLPEGLLDELKIVEQVKLSMNPWHCDCFILYLTGWLHRNPEKIWDRQPKCRGPGDLGGKPVLQMTFNSVCDGQWASMTKIQGRV</sequence>
<evidence type="ECO:0000313" key="7">
    <source>
        <dbReference type="Proteomes" id="UP001292094"/>
    </source>
</evidence>
<keyword evidence="1" id="KW-0433">Leucine-rich repeat</keyword>
<evidence type="ECO:0000313" key="6">
    <source>
        <dbReference type="EMBL" id="KAK4292491.1"/>
    </source>
</evidence>
<dbReference type="SMART" id="SM00365">
    <property type="entry name" value="LRR_SD22"/>
    <property type="match status" value="3"/>
</dbReference>
<name>A0AAE1TPD2_9EUCA</name>
<dbReference type="PANTHER" id="PTHR24367:SF318">
    <property type="entry name" value="LEUCINE-RICH GLIOMA-INACTIVATED PROTEIN 1-LIKE"/>
    <property type="match status" value="1"/>
</dbReference>
<dbReference type="Gene3D" id="3.80.10.10">
    <property type="entry name" value="Ribonuclease Inhibitor"/>
    <property type="match status" value="2"/>
</dbReference>
<evidence type="ECO:0000256" key="1">
    <source>
        <dbReference type="ARBA" id="ARBA00022614"/>
    </source>
</evidence>
<feature type="signal peptide" evidence="4">
    <location>
        <begin position="1"/>
        <end position="30"/>
    </location>
</feature>
<evidence type="ECO:0000256" key="3">
    <source>
        <dbReference type="ARBA" id="ARBA00022737"/>
    </source>
</evidence>
<dbReference type="InterPro" id="IPR003591">
    <property type="entry name" value="Leu-rich_rpt_typical-subtyp"/>
</dbReference>
<dbReference type="PANTHER" id="PTHR24367">
    <property type="entry name" value="LEUCINE-RICH REPEAT-CONTAINING PROTEIN"/>
    <property type="match status" value="1"/>
</dbReference>
<reference evidence="6" key="1">
    <citation type="submission" date="2023-11" db="EMBL/GenBank/DDBJ databases">
        <title>Genome assemblies of two species of porcelain crab, Petrolisthes cinctipes and Petrolisthes manimaculis (Anomura: Porcellanidae).</title>
        <authorList>
            <person name="Angst P."/>
        </authorList>
    </citation>
    <scope>NUCLEOTIDE SEQUENCE</scope>
    <source>
        <strain evidence="6">PB745_02</strain>
        <tissue evidence="6">Gill</tissue>
    </source>
</reference>